<protein>
    <recommendedName>
        <fullName evidence="1">DUF4097 domain-containing protein</fullName>
    </recommendedName>
</protein>
<name>A0A381RZG8_9ZZZZ</name>
<dbReference type="Pfam" id="PF13349">
    <property type="entry name" value="DUF4097"/>
    <property type="match status" value="1"/>
</dbReference>
<sequence length="414" mass="44744">MIRLLIICQLSSIIFGQKIFDEFEKGRNNNYHSKETFRFDTVPDDGSYTILLESVEGSIEVRTHAGAGAEITITRKIRARTEKKAKRLVKDAKILVYHLEDDQLIQVRSEKKIHYKRNVHTEFELKLPMNINLNLETAGGDIDVTDIRGESVFRTSGGDLDLENLMGRVEAHTSGGDIDISRIEGLIRVHTSGGSIKIVNSDGQFNASTSGGDLEFRHLTGNIDAQTSGGSITLDNIEGETVECRTSGGDINAEDISANLTGSTSGGEIDLESIKGHVDVTTSGGDIKAQQITGALTCHITGGDIEGNGIIGPVDASTTAGDIELELSYDSSIKEYSFNLETQSGDLFIRVPIGLPVNVDAEIFGTGTTQDLNSDIPLNISSTENRISGIGQIQNGTIPMRLRATFGTITIEQE</sequence>
<organism evidence="2">
    <name type="scientific">marine metagenome</name>
    <dbReference type="NCBI Taxonomy" id="408172"/>
    <lineage>
        <taxon>unclassified sequences</taxon>
        <taxon>metagenomes</taxon>
        <taxon>ecological metagenomes</taxon>
    </lineage>
</organism>
<dbReference type="EMBL" id="UINC01002427">
    <property type="protein sequence ID" value="SUZ96564.1"/>
    <property type="molecule type" value="Genomic_DNA"/>
</dbReference>
<evidence type="ECO:0000259" key="1">
    <source>
        <dbReference type="Pfam" id="PF13349"/>
    </source>
</evidence>
<dbReference type="PANTHER" id="PTHR34094">
    <property type="match status" value="1"/>
</dbReference>
<evidence type="ECO:0000313" key="2">
    <source>
        <dbReference type="EMBL" id="SUZ96564.1"/>
    </source>
</evidence>
<dbReference type="AlphaFoldDB" id="A0A381RZG8"/>
<feature type="domain" description="DUF4097" evidence="1">
    <location>
        <begin position="203"/>
        <end position="350"/>
    </location>
</feature>
<dbReference type="PANTHER" id="PTHR34094:SF1">
    <property type="entry name" value="PROTEIN FAM185A"/>
    <property type="match status" value="1"/>
</dbReference>
<proteinExistence type="predicted"/>
<reference evidence="2" key="1">
    <citation type="submission" date="2018-05" db="EMBL/GenBank/DDBJ databases">
        <authorList>
            <person name="Lanie J.A."/>
            <person name="Ng W.-L."/>
            <person name="Kazmierczak K.M."/>
            <person name="Andrzejewski T.M."/>
            <person name="Davidsen T.M."/>
            <person name="Wayne K.J."/>
            <person name="Tettelin H."/>
            <person name="Glass J.I."/>
            <person name="Rusch D."/>
            <person name="Podicherti R."/>
            <person name="Tsui H.-C.T."/>
            <person name="Winkler M.E."/>
        </authorList>
    </citation>
    <scope>NUCLEOTIDE SEQUENCE</scope>
</reference>
<gene>
    <name evidence="2" type="ORF">METZ01_LOCUS49418</name>
</gene>
<accession>A0A381RZG8</accession>
<dbReference type="InterPro" id="IPR025164">
    <property type="entry name" value="Toastrack_DUF4097"/>
</dbReference>